<dbReference type="KEGG" id="hdf:AArcSl_3142"/>
<reference evidence="3" key="1">
    <citation type="submission" date="2017-11" db="EMBL/GenBank/DDBJ databases">
        <title>Phenotypic and genomic properties of facultatively anaerobic sulfur-reducing natronoarchaea from hypersaline soda lakes.</title>
        <authorList>
            <person name="Sorokin D.Y."/>
            <person name="Kublanov I.V."/>
            <person name="Roman P."/>
            <person name="Sinninghe Damste J.S."/>
            <person name="Golyshin P.N."/>
            <person name="Rojo D."/>
            <person name="Ciordia S."/>
            <person name="Mena M.D.C."/>
            <person name="Ferrer M."/>
            <person name="Messina E."/>
            <person name="Smedile F."/>
            <person name="La Spada G."/>
            <person name="La Cono V."/>
            <person name="Yakimov M.M."/>
        </authorList>
    </citation>
    <scope>NUCLEOTIDE SEQUENCE [LARGE SCALE GENOMIC DNA]</scope>
    <source>
        <strain evidence="3">AArc-Sl</strain>
    </source>
</reference>
<organism evidence="2 3">
    <name type="scientific">Halalkaliarchaeum desulfuricum</name>
    <dbReference type="NCBI Taxonomy" id="2055893"/>
    <lineage>
        <taxon>Archaea</taxon>
        <taxon>Methanobacteriati</taxon>
        <taxon>Methanobacteriota</taxon>
        <taxon>Stenosarchaea group</taxon>
        <taxon>Halobacteria</taxon>
        <taxon>Halobacteriales</taxon>
        <taxon>Haloferacaceae</taxon>
        <taxon>Halalkaliarchaeum</taxon>
    </lineage>
</organism>
<feature type="region of interest" description="Disordered" evidence="1">
    <location>
        <begin position="31"/>
        <end position="76"/>
    </location>
</feature>
<keyword evidence="3" id="KW-1185">Reference proteome</keyword>
<evidence type="ECO:0000313" key="2">
    <source>
        <dbReference type="EMBL" id="AUX10749.1"/>
    </source>
</evidence>
<dbReference type="Proteomes" id="UP000263012">
    <property type="component" value="Chromosome"/>
</dbReference>
<accession>A0A343TNS7</accession>
<protein>
    <submittedName>
        <fullName evidence="2">Uncharacterized protein</fullName>
    </submittedName>
</protein>
<proteinExistence type="predicted"/>
<dbReference type="AlphaFoldDB" id="A0A343TNS7"/>
<gene>
    <name evidence="2" type="ORF">AArcSl_3142</name>
</gene>
<evidence type="ECO:0000256" key="1">
    <source>
        <dbReference type="SAM" id="MobiDB-lite"/>
    </source>
</evidence>
<dbReference type="GeneID" id="37879507"/>
<feature type="compositionally biased region" description="Basic and acidic residues" evidence="1">
    <location>
        <begin position="54"/>
        <end position="76"/>
    </location>
</feature>
<name>A0A343TNS7_9EURY</name>
<evidence type="ECO:0000313" key="3">
    <source>
        <dbReference type="Proteomes" id="UP000263012"/>
    </source>
</evidence>
<sequence length="76" mass="8303">MRDELHWYSYARAPPTASAAKHVDSGIESTLDRIGDAGGDPTSLQDRVGGDVGRTTRFEPEGSNRVRAADGFERIR</sequence>
<dbReference type="EMBL" id="CP025066">
    <property type="protein sequence ID" value="AUX10749.1"/>
    <property type="molecule type" value="Genomic_DNA"/>
</dbReference>
<dbReference type="RefSeq" id="WP_119821338.1">
    <property type="nucleotide sequence ID" value="NZ_CP025066.1"/>
</dbReference>